<comment type="caution">
    <text evidence="3">The sequence shown here is derived from an EMBL/GenBank/DDBJ whole genome shotgun (WGS) entry which is preliminary data.</text>
</comment>
<evidence type="ECO:0000313" key="5">
    <source>
        <dbReference type="Proteomes" id="UP001203136"/>
    </source>
</evidence>
<comment type="function">
    <text evidence="1">Catalyzes the sodium-dependent transport of glutamate.</text>
</comment>
<dbReference type="GeneID" id="57968204"/>
<comment type="subcellular location">
    <subcellularLocation>
        <location evidence="1">Cell membrane</location>
        <topology evidence="1">Multi-pass membrane protein</topology>
    </subcellularLocation>
</comment>
<feature type="transmembrane region" description="Helical" evidence="1">
    <location>
        <begin position="70"/>
        <end position="88"/>
    </location>
</feature>
<feature type="transmembrane region" description="Helical" evidence="1">
    <location>
        <begin position="304"/>
        <end position="327"/>
    </location>
</feature>
<keyword evidence="1" id="KW-0029">Amino-acid transport</keyword>
<dbReference type="Proteomes" id="UP001300871">
    <property type="component" value="Unassembled WGS sequence"/>
</dbReference>
<feature type="transmembrane region" description="Helical" evidence="1">
    <location>
        <begin position="334"/>
        <end position="351"/>
    </location>
</feature>
<dbReference type="GO" id="GO:0015813">
    <property type="term" value="P:L-glutamate transmembrane transport"/>
    <property type="evidence" value="ECO:0007669"/>
    <property type="project" value="UniProtKB-UniRule"/>
</dbReference>
<feature type="transmembrane region" description="Helical" evidence="1">
    <location>
        <begin position="278"/>
        <end position="298"/>
    </location>
</feature>
<comment type="similarity">
    <text evidence="1">Belongs to the glutamate:Na(+) symporter (ESS) (TC 2.A.27) family.</text>
</comment>
<evidence type="ECO:0000313" key="3">
    <source>
        <dbReference type="EMBL" id="MCK0088924.1"/>
    </source>
</evidence>
<dbReference type="InterPro" id="IPR004445">
    <property type="entry name" value="GltS"/>
</dbReference>
<feature type="transmembrane region" description="Helical" evidence="1">
    <location>
        <begin position="36"/>
        <end position="54"/>
    </location>
</feature>
<keyword evidence="1" id="KW-0406">Ion transport</keyword>
<feature type="transmembrane region" description="Helical" evidence="1">
    <location>
        <begin position="6"/>
        <end position="24"/>
    </location>
</feature>
<feature type="transmembrane region" description="Helical" evidence="1">
    <location>
        <begin position="95"/>
        <end position="116"/>
    </location>
</feature>
<feature type="transmembrane region" description="Helical" evidence="1">
    <location>
        <begin position="160"/>
        <end position="184"/>
    </location>
</feature>
<dbReference type="Pfam" id="PF03616">
    <property type="entry name" value="Glt_symporter"/>
    <property type="match status" value="1"/>
</dbReference>
<keyword evidence="1" id="KW-0812">Transmembrane</keyword>
<reference evidence="3" key="1">
    <citation type="journal article" date="2022" name="Cell Host Microbe">
        <title>Colonization of the live biotherapeutic product VE303 and modulation of the microbiota and metabolites in healthy volunteers.</title>
        <authorList>
            <person name="Dsouza M."/>
            <person name="Menon R."/>
            <person name="Crossette E."/>
            <person name="Bhattarai S.K."/>
            <person name="Schneider J."/>
            <person name="Kim Y.G."/>
            <person name="Reddy S."/>
            <person name="Caballero S."/>
            <person name="Felix C."/>
            <person name="Cornacchione L."/>
            <person name="Hendrickson J."/>
            <person name="Watson A.R."/>
            <person name="Minot S.S."/>
            <person name="Greenfield N."/>
            <person name="Schopf L."/>
            <person name="Szabady R."/>
            <person name="Patarroyo J."/>
            <person name="Smith W."/>
            <person name="Harrison P."/>
            <person name="Kuijper E.J."/>
            <person name="Kelly C.P."/>
            <person name="Olle B."/>
            <person name="Bobilev D."/>
            <person name="Silber J.L."/>
            <person name="Bucci V."/>
            <person name="Roberts B."/>
            <person name="Faith J."/>
            <person name="Norman J.M."/>
        </authorList>
    </citation>
    <scope>NUCLEOTIDE SEQUENCE</scope>
    <source>
        <strain evidence="3">VE303-04</strain>
    </source>
</reference>
<evidence type="ECO:0000256" key="1">
    <source>
        <dbReference type="HAMAP-Rule" id="MF_02062"/>
    </source>
</evidence>
<keyword evidence="1" id="KW-0813">Transport</keyword>
<dbReference type="EMBL" id="JAQLGM010000086">
    <property type="protein sequence ID" value="MDB2002690.1"/>
    <property type="molecule type" value="Genomic_DNA"/>
</dbReference>
<dbReference type="HAMAP" id="MF_02062">
    <property type="entry name" value="GltS"/>
    <property type="match status" value="1"/>
</dbReference>
<reference evidence="4" key="2">
    <citation type="submission" date="2023-01" db="EMBL/GenBank/DDBJ databases">
        <title>Human gut microbiome strain richness.</title>
        <authorList>
            <person name="Chen-Liaw A."/>
        </authorList>
    </citation>
    <scope>NUCLEOTIDE SEQUENCE</scope>
    <source>
        <strain evidence="4">B1_m1001713B170214d0_201011</strain>
    </source>
</reference>
<dbReference type="EMBL" id="JAINVB010000002">
    <property type="protein sequence ID" value="MCK0088924.1"/>
    <property type="molecule type" value="Genomic_DNA"/>
</dbReference>
<gene>
    <name evidence="3" type="primary">gltS</name>
    <name evidence="3" type="ORF">K5I21_24275</name>
    <name evidence="4" type="ORF">PM006_21020</name>
</gene>
<comment type="caution">
    <text evidence="1">Lacks conserved residue(s) required for the propagation of feature annotation.</text>
</comment>
<dbReference type="AlphaFoldDB" id="A0AAW6B0N7"/>
<accession>A0AAW6B0N7</accession>
<dbReference type="RefSeq" id="WP_003498078.1">
    <property type="nucleotide sequence ID" value="NZ_BAABZD010000012.1"/>
</dbReference>
<dbReference type="PANTHER" id="PTHR36178:SF1">
    <property type="entry name" value="SODIUM_GLUTAMATE SYMPORTER"/>
    <property type="match status" value="1"/>
</dbReference>
<evidence type="ECO:0000313" key="4">
    <source>
        <dbReference type="EMBL" id="MDB2002690.1"/>
    </source>
</evidence>
<name>A0AAW6B0N7_CLOSY</name>
<keyword evidence="1" id="KW-0472">Membrane</keyword>
<proteinExistence type="inferred from homology"/>
<keyword evidence="1" id="KW-0739">Sodium transport</keyword>
<sequence>MTIELNVYHTIAIAIVILIAGEAIRNRVMVLQKYCIPVPVVGGLLCTVIILIGHETGAFEIKFDMAFKDFFMLLFYSGIGFTASWKLLKKGGPQVIIFLIISSVVVVFQNLLGVGLSKLMGIDPLIGLATGSIPMTGGHGTSAAFAPVLEEAGLANANTISLAAATFGLVAGSLIGGPTGRFLIEHYHLKSSDAAAVSVKLDDKELGKASGGSSERALTVGAYQLLIAVSLGCLVSDLLAKTGLSFPASVGGMTAAAIIRNIADNTDRLKLRLPEISIISNISLLIFLALSMMTLKLWQLADLAVPMLLLLLAQTLLMFVCAVFITFKFMGKTYDAAMIAVGHCGFGLGAVPTAMANMQSVEAKYGQSPDAFFIVPLVGSLFINLVNTFVITGFVNFLK</sequence>
<dbReference type="Proteomes" id="UP001203136">
    <property type="component" value="Unassembled WGS sequence"/>
</dbReference>
<evidence type="ECO:0000256" key="2">
    <source>
        <dbReference type="NCBIfam" id="TIGR00210"/>
    </source>
</evidence>
<keyword evidence="1" id="KW-0915">Sodium</keyword>
<dbReference type="GO" id="GO:0015501">
    <property type="term" value="F:glutamate:sodium symporter activity"/>
    <property type="evidence" value="ECO:0007669"/>
    <property type="project" value="UniProtKB-UniRule"/>
</dbReference>
<dbReference type="GO" id="GO:0005886">
    <property type="term" value="C:plasma membrane"/>
    <property type="evidence" value="ECO:0007669"/>
    <property type="project" value="UniProtKB-SubCell"/>
</dbReference>
<keyword evidence="1" id="KW-0769">Symport</keyword>
<dbReference type="PANTHER" id="PTHR36178">
    <property type="entry name" value="SLR0625 PROTEIN"/>
    <property type="match status" value="1"/>
</dbReference>
<organism evidence="3 5">
    <name type="scientific">Clostridium symbiosum</name>
    <name type="common">Bacteroides symbiosus</name>
    <dbReference type="NCBI Taxonomy" id="1512"/>
    <lineage>
        <taxon>Bacteria</taxon>
        <taxon>Bacillati</taxon>
        <taxon>Bacillota</taxon>
        <taxon>Clostridia</taxon>
        <taxon>Lachnospirales</taxon>
        <taxon>Lachnospiraceae</taxon>
        <taxon>Otoolea</taxon>
    </lineage>
</organism>
<keyword evidence="1" id="KW-1133">Transmembrane helix</keyword>
<feature type="transmembrane region" description="Helical" evidence="1">
    <location>
        <begin position="371"/>
        <end position="398"/>
    </location>
</feature>
<dbReference type="NCBIfam" id="TIGR00210">
    <property type="entry name" value="gltS"/>
    <property type="match status" value="1"/>
</dbReference>
<keyword evidence="1" id="KW-1003">Cell membrane</keyword>
<protein>
    <recommendedName>
        <fullName evidence="1 2">Sodium/glutamate symporter</fullName>
    </recommendedName>
</protein>